<dbReference type="GO" id="GO:0005524">
    <property type="term" value="F:ATP binding"/>
    <property type="evidence" value="ECO:0007669"/>
    <property type="project" value="UniProtKB-UniRule"/>
</dbReference>
<evidence type="ECO:0000256" key="4">
    <source>
        <dbReference type="ARBA" id="ARBA00022679"/>
    </source>
</evidence>
<feature type="active site" description="Proton acceptor" evidence="12">
    <location>
        <position position="245"/>
    </location>
</feature>
<evidence type="ECO:0000256" key="2">
    <source>
        <dbReference type="ARBA" id="ARBA00012035"/>
    </source>
</evidence>
<evidence type="ECO:0000256" key="12">
    <source>
        <dbReference type="HAMAP-Rule" id="MF_01987"/>
    </source>
</evidence>
<dbReference type="OrthoDB" id="63083at2"/>
<dbReference type="PANTHER" id="PTHR10584:SF166">
    <property type="entry name" value="RIBOKINASE"/>
    <property type="match status" value="1"/>
</dbReference>
<feature type="binding site" evidence="12">
    <location>
        <position position="241"/>
    </location>
    <ligand>
        <name>K(+)</name>
        <dbReference type="ChEBI" id="CHEBI:29103"/>
    </ligand>
</feature>
<dbReference type="EC" id="2.7.1.15" evidence="2 12"/>
<dbReference type="CDD" id="cd01174">
    <property type="entry name" value="ribokinase"/>
    <property type="match status" value="1"/>
</dbReference>
<name>A0A317PI42_9HYPH</name>
<feature type="binding site" evidence="12">
    <location>
        <position position="178"/>
    </location>
    <ligand>
        <name>ATP</name>
        <dbReference type="ChEBI" id="CHEBI:30616"/>
    </ligand>
</feature>
<dbReference type="GO" id="GO:0046872">
    <property type="term" value="F:metal ion binding"/>
    <property type="evidence" value="ECO:0007669"/>
    <property type="project" value="UniProtKB-KW"/>
</dbReference>
<evidence type="ECO:0000256" key="5">
    <source>
        <dbReference type="ARBA" id="ARBA00022723"/>
    </source>
</evidence>
<keyword evidence="10 12" id="KW-0630">Potassium</keyword>
<comment type="pathway">
    <text evidence="12">Carbohydrate metabolism; D-ribose degradation; D-ribose 5-phosphate from beta-D-ribopyranose: step 2/2.</text>
</comment>
<reference evidence="14 15" key="1">
    <citation type="submission" date="2018-05" db="EMBL/GenBank/DDBJ databases">
        <title>Genomic Encyclopedia of Type Strains, Phase IV (KMG-IV): sequencing the most valuable type-strain genomes for metagenomic binning, comparative biology and taxonomic classification.</title>
        <authorList>
            <person name="Goeker M."/>
        </authorList>
    </citation>
    <scope>NUCLEOTIDE SEQUENCE [LARGE SCALE GENOMIC DNA]</scope>
    <source>
        <strain evidence="14 15">DSM 16791</strain>
    </source>
</reference>
<comment type="cofactor">
    <cofactor evidence="12">
        <name>Mg(2+)</name>
        <dbReference type="ChEBI" id="CHEBI:18420"/>
    </cofactor>
    <text evidence="12">Requires a divalent cation, most likely magnesium in vivo, as an electrophilic catalyst to aid phosphoryl group transfer. It is the chelate of the metal and the nucleotide that is the actual substrate.</text>
</comment>
<evidence type="ECO:0000256" key="9">
    <source>
        <dbReference type="ARBA" id="ARBA00022842"/>
    </source>
</evidence>
<evidence type="ECO:0000313" key="15">
    <source>
        <dbReference type="Proteomes" id="UP000246352"/>
    </source>
</evidence>
<dbReference type="InterPro" id="IPR002173">
    <property type="entry name" value="Carboh/pur_kinase_PfkB_CS"/>
</dbReference>
<dbReference type="SUPFAM" id="SSF53613">
    <property type="entry name" value="Ribokinase-like"/>
    <property type="match status" value="1"/>
</dbReference>
<accession>A0A317PI42</accession>
<dbReference type="EMBL" id="QGTR01000003">
    <property type="protein sequence ID" value="PWW00014.1"/>
    <property type="molecule type" value="Genomic_DNA"/>
</dbReference>
<evidence type="ECO:0000256" key="7">
    <source>
        <dbReference type="ARBA" id="ARBA00022777"/>
    </source>
</evidence>
<proteinExistence type="inferred from homology"/>
<keyword evidence="12" id="KW-0963">Cytoplasm</keyword>
<keyword evidence="8 12" id="KW-0067">ATP-binding</keyword>
<keyword evidence="5 12" id="KW-0479">Metal-binding</keyword>
<dbReference type="InterPro" id="IPR011877">
    <property type="entry name" value="Ribokinase"/>
</dbReference>
<comment type="subcellular location">
    <subcellularLocation>
        <location evidence="12">Cytoplasm</location>
    </subcellularLocation>
</comment>
<feature type="domain" description="Carbohydrate kinase PfkB" evidence="13">
    <location>
        <begin position="3"/>
        <end position="279"/>
    </location>
</feature>
<keyword evidence="4 12" id="KW-0808">Transferase</keyword>
<comment type="activity regulation">
    <text evidence="12">Activated by a monovalent cation that binds near, but not in, the active site. The most likely occupant of the site in vivo is potassium. Ion binding induces a conformational change that may alter substrate affinity.</text>
</comment>
<dbReference type="InterPro" id="IPR011611">
    <property type="entry name" value="PfkB_dom"/>
</dbReference>
<evidence type="ECO:0000256" key="3">
    <source>
        <dbReference type="ARBA" id="ARBA00016943"/>
    </source>
</evidence>
<keyword evidence="6 12" id="KW-0547">Nucleotide-binding</keyword>
<keyword evidence="7 12" id="KW-0418">Kinase</keyword>
<dbReference type="RefSeq" id="WP_110032279.1">
    <property type="nucleotide sequence ID" value="NZ_QGTR01000003.1"/>
</dbReference>
<dbReference type="Pfam" id="PF00294">
    <property type="entry name" value="PfkB"/>
    <property type="match status" value="1"/>
</dbReference>
<comment type="catalytic activity">
    <reaction evidence="12">
        <text>D-ribose + ATP = D-ribose 5-phosphate + ADP + H(+)</text>
        <dbReference type="Rhea" id="RHEA:13697"/>
        <dbReference type="ChEBI" id="CHEBI:15378"/>
        <dbReference type="ChEBI" id="CHEBI:30616"/>
        <dbReference type="ChEBI" id="CHEBI:47013"/>
        <dbReference type="ChEBI" id="CHEBI:78346"/>
        <dbReference type="ChEBI" id="CHEBI:456216"/>
        <dbReference type="EC" id="2.7.1.15"/>
    </reaction>
</comment>
<dbReference type="HAMAP" id="MF_01987">
    <property type="entry name" value="Ribokinase"/>
    <property type="match status" value="1"/>
</dbReference>
<evidence type="ECO:0000256" key="6">
    <source>
        <dbReference type="ARBA" id="ARBA00022741"/>
    </source>
</evidence>
<dbReference type="PANTHER" id="PTHR10584">
    <property type="entry name" value="SUGAR KINASE"/>
    <property type="match status" value="1"/>
</dbReference>
<dbReference type="PROSITE" id="PS00584">
    <property type="entry name" value="PFKB_KINASES_2"/>
    <property type="match status" value="1"/>
</dbReference>
<feature type="binding site" evidence="12">
    <location>
        <position position="278"/>
    </location>
    <ligand>
        <name>K(+)</name>
        <dbReference type="ChEBI" id="CHEBI:29103"/>
    </ligand>
</feature>
<protein>
    <recommendedName>
        <fullName evidence="3 12">Ribokinase</fullName>
        <shortName evidence="12">RK</shortName>
        <ecNumber evidence="2 12">2.7.1.15</ecNumber>
    </recommendedName>
</protein>
<keyword evidence="11 12" id="KW-0119">Carbohydrate metabolism</keyword>
<comment type="function">
    <text evidence="12">Catalyzes the phosphorylation of ribose at O-5 in a reaction requiring ATP and magnesium. The resulting D-ribose-5-phosphate can then be used either for sythesis of nucleotides, histidine, and tryptophan, or as a component of the pentose phosphate pathway.</text>
</comment>
<feature type="binding site" evidence="12">
    <location>
        <position position="245"/>
    </location>
    <ligand>
        <name>substrate</name>
    </ligand>
</feature>
<comment type="caution">
    <text evidence="12">Lacks conserved residue(s) required for the propagation of feature annotation.</text>
</comment>
<dbReference type="GO" id="GO:0004747">
    <property type="term" value="F:ribokinase activity"/>
    <property type="evidence" value="ECO:0007669"/>
    <property type="project" value="UniProtKB-UniRule"/>
</dbReference>
<dbReference type="PRINTS" id="PR00990">
    <property type="entry name" value="RIBOKINASE"/>
</dbReference>
<dbReference type="AlphaFoldDB" id="A0A317PI42"/>
<feature type="binding site" evidence="12">
    <location>
        <position position="134"/>
    </location>
    <ligand>
        <name>substrate</name>
    </ligand>
</feature>
<feature type="binding site" evidence="12">
    <location>
        <begin position="38"/>
        <end position="42"/>
    </location>
    <ligand>
        <name>substrate</name>
    </ligand>
</feature>
<feature type="binding site" evidence="12">
    <location>
        <position position="275"/>
    </location>
    <ligand>
        <name>K(+)</name>
        <dbReference type="ChEBI" id="CHEBI:29103"/>
    </ligand>
</feature>
<evidence type="ECO:0000256" key="11">
    <source>
        <dbReference type="ARBA" id="ARBA00023277"/>
    </source>
</evidence>
<feature type="binding site" evidence="12">
    <location>
        <begin position="213"/>
        <end position="218"/>
    </location>
    <ligand>
        <name>ATP</name>
        <dbReference type="ChEBI" id="CHEBI:30616"/>
    </ligand>
</feature>
<dbReference type="Proteomes" id="UP000246352">
    <property type="component" value="Unassembled WGS sequence"/>
</dbReference>
<evidence type="ECO:0000313" key="14">
    <source>
        <dbReference type="EMBL" id="PWW00014.1"/>
    </source>
</evidence>
<keyword evidence="9 12" id="KW-0460">Magnesium</keyword>
<feature type="binding site" evidence="12">
    <location>
        <begin position="244"/>
        <end position="245"/>
    </location>
    <ligand>
        <name>ATP</name>
        <dbReference type="ChEBI" id="CHEBI:30616"/>
    </ligand>
</feature>
<comment type="caution">
    <text evidence="14">The sequence shown here is derived from an EMBL/GenBank/DDBJ whole genome shotgun (WGS) entry which is preliminary data.</text>
</comment>
<dbReference type="Gene3D" id="3.40.1190.20">
    <property type="match status" value="1"/>
</dbReference>
<dbReference type="InterPro" id="IPR029056">
    <property type="entry name" value="Ribokinase-like"/>
</dbReference>
<gene>
    <name evidence="12" type="primary">rbsK</name>
    <name evidence="14" type="ORF">DFR52_103215</name>
</gene>
<sequence>MSVFVCGSLHLDIIIDAPHLPRLDETVTGEAVRYAFGGKGGNQAVAAARMGAMVQMAGRVGSDEFGTTLLAGLAEAGVDASAVSRDPGASGMSVAISAPDGGYGAVIVSAANLRIDPAVLSLPPHTTVVLLQNEIPEAVNLAVARKARASGSSVVLNAAPARGIGAELMDCVDVLVVNRVEAADMLDLPEPDLDAESAARALAASGPASVIVTLGGQGLVVSDSEGTHRFAAHAVGVISTHGAGDAFLGAFAAERDRGASLSAAAAFGQAAAALHVSTPVAERGRISQACVDALLDHGSRR</sequence>
<dbReference type="GO" id="GO:0005829">
    <property type="term" value="C:cytosol"/>
    <property type="evidence" value="ECO:0007669"/>
    <property type="project" value="TreeGrafter"/>
</dbReference>
<comment type="similarity">
    <text evidence="12">Belongs to the carbohydrate kinase PfkB family. Ribokinase subfamily.</text>
</comment>
<evidence type="ECO:0000256" key="10">
    <source>
        <dbReference type="ARBA" id="ARBA00022958"/>
    </source>
</evidence>
<dbReference type="UniPathway" id="UPA00916">
    <property type="reaction ID" value="UER00889"/>
</dbReference>
<evidence type="ECO:0000256" key="1">
    <source>
        <dbReference type="ARBA" id="ARBA00005380"/>
    </source>
</evidence>
<dbReference type="GO" id="GO:0019303">
    <property type="term" value="P:D-ribose catabolic process"/>
    <property type="evidence" value="ECO:0007669"/>
    <property type="project" value="UniProtKB-UniRule"/>
</dbReference>
<dbReference type="InterPro" id="IPR002139">
    <property type="entry name" value="Ribo/fructo_kinase"/>
</dbReference>
<evidence type="ECO:0000256" key="8">
    <source>
        <dbReference type="ARBA" id="ARBA00022840"/>
    </source>
</evidence>
<comment type="similarity">
    <text evidence="1">Belongs to the carbohydrate kinase pfkB family.</text>
</comment>
<feature type="binding site" evidence="12">
    <location>
        <begin position="10"/>
        <end position="12"/>
    </location>
    <ligand>
        <name>substrate</name>
    </ligand>
</feature>
<evidence type="ECO:0000259" key="13">
    <source>
        <dbReference type="Pfam" id="PF00294"/>
    </source>
</evidence>
<comment type="subunit">
    <text evidence="12">Homodimer.</text>
</comment>
<organism evidence="14 15">
    <name type="scientific">Hoeflea marina</name>
    <dbReference type="NCBI Taxonomy" id="274592"/>
    <lineage>
        <taxon>Bacteria</taxon>
        <taxon>Pseudomonadati</taxon>
        <taxon>Pseudomonadota</taxon>
        <taxon>Alphaproteobacteria</taxon>
        <taxon>Hyphomicrobiales</taxon>
        <taxon>Rhizobiaceae</taxon>
        <taxon>Hoeflea</taxon>
    </lineage>
</organism>
<keyword evidence="15" id="KW-1185">Reference proteome</keyword>